<keyword evidence="3" id="KW-1005">Bacterial flagellum biogenesis</keyword>
<reference evidence="6 7" key="1">
    <citation type="submission" date="2021-05" db="EMBL/GenBank/DDBJ databases">
        <title>Molecular characterization for Shewanella algae harboring chromosomal blaOXA-55-like strains isolated from clinical and environment sample.</title>
        <authorList>
            <person name="Ohama Y."/>
            <person name="Aoki K."/>
            <person name="Harada S."/>
            <person name="Moriya K."/>
            <person name="Ishii Y."/>
            <person name="Tateda K."/>
        </authorList>
    </citation>
    <scope>NUCLEOTIDE SEQUENCE [LARGE SCALE GENOMIC DNA]</scope>
    <source>
        <strain evidence="6 7">LMG 23746</strain>
    </source>
</reference>
<evidence type="ECO:0000256" key="4">
    <source>
        <dbReference type="ARBA" id="ARBA00023186"/>
    </source>
</evidence>
<gene>
    <name evidence="6" type="ORF">TUM4630_00350</name>
</gene>
<evidence type="ECO:0000256" key="3">
    <source>
        <dbReference type="ARBA" id="ARBA00022795"/>
    </source>
</evidence>
<comment type="caution">
    <text evidence="6">The sequence shown here is derived from an EMBL/GenBank/DDBJ whole genome shotgun (WGS) entry which is preliminary data.</text>
</comment>
<evidence type="ECO:0000256" key="1">
    <source>
        <dbReference type="ARBA" id="ARBA00004514"/>
    </source>
</evidence>
<proteinExistence type="predicted"/>
<dbReference type="InterPro" id="IPR008622">
    <property type="entry name" value="FliT"/>
</dbReference>
<dbReference type="Proteomes" id="UP000761574">
    <property type="component" value="Unassembled WGS sequence"/>
</dbReference>
<dbReference type="RefSeq" id="WP_110458420.1">
    <property type="nucleotide sequence ID" value="NZ_BPFB01000001.1"/>
</dbReference>
<organism evidence="6 7">
    <name type="scientific">Shewanella algidipiscicola</name>
    <dbReference type="NCBI Taxonomy" id="614070"/>
    <lineage>
        <taxon>Bacteria</taxon>
        <taxon>Pseudomonadati</taxon>
        <taxon>Pseudomonadota</taxon>
        <taxon>Gammaproteobacteria</taxon>
        <taxon>Alteromonadales</taxon>
        <taxon>Shewanellaceae</taxon>
        <taxon>Shewanella</taxon>
    </lineage>
</organism>
<evidence type="ECO:0000256" key="2">
    <source>
        <dbReference type="ARBA" id="ARBA00022490"/>
    </source>
</evidence>
<name>A0ABQ4P200_9GAMM</name>
<accession>A0ABQ4P200</accession>
<sequence length="108" mass="12040">MSEKDGPISIEQWHRFGVALRQYADQGDWEKVTRVNATLIRALTKAGTASSEAQRQARAALGQIHAQVLRELEMARDELSVEMQRFKQQQPGLAAYQLTLSSGAVDDI</sequence>
<keyword evidence="4" id="KW-0143">Chaperone</keyword>
<evidence type="ECO:0000256" key="5">
    <source>
        <dbReference type="ARBA" id="ARBA00093797"/>
    </source>
</evidence>
<evidence type="ECO:0000313" key="7">
    <source>
        <dbReference type="Proteomes" id="UP000761574"/>
    </source>
</evidence>
<comment type="subcellular location">
    <subcellularLocation>
        <location evidence="1">Cytoplasm</location>
        <location evidence="1">Cytosol</location>
    </subcellularLocation>
</comment>
<dbReference type="EMBL" id="BPFB01000001">
    <property type="protein sequence ID" value="GIU41535.1"/>
    <property type="molecule type" value="Genomic_DNA"/>
</dbReference>
<protein>
    <recommendedName>
        <fullName evidence="5">Flagellar protein FliT</fullName>
    </recommendedName>
</protein>
<keyword evidence="7" id="KW-1185">Reference proteome</keyword>
<keyword evidence="2" id="KW-0963">Cytoplasm</keyword>
<evidence type="ECO:0000313" key="6">
    <source>
        <dbReference type="EMBL" id="GIU41535.1"/>
    </source>
</evidence>
<dbReference type="Pfam" id="PF05400">
    <property type="entry name" value="FliT"/>
    <property type="match status" value="1"/>
</dbReference>